<dbReference type="Proteomes" id="UP000297951">
    <property type="component" value="Unassembled WGS sequence"/>
</dbReference>
<evidence type="ECO:0000259" key="2">
    <source>
        <dbReference type="Pfam" id="PF00589"/>
    </source>
</evidence>
<evidence type="ECO:0000256" key="1">
    <source>
        <dbReference type="ARBA" id="ARBA00023172"/>
    </source>
</evidence>
<accession>A0A4Y9F4B5</accession>
<gene>
    <name evidence="3" type="ORF">E4U03_07085</name>
</gene>
<proteinExistence type="predicted"/>
<dbReference type="GO" id="GO:0015074">
    <property type="term" value="P:DNA integration"/>
    <property type="evidence" value="ECO:0007669"/>
    <property type="project" value="InterPro"/>
</dbReference>
<dbReference type="InterPro" id="IPR002104">
    <property type="entry name" value="Integrase_catalytic"/>
</dbReference>
<evidence type="ECO:0000313" key="4">
    <source>
        <dbReference type="Proteomes" id="UP000297951"/>
    </source>
</evidence>
<organism evidence="3 4">
    <name type="scientific">Rothia nasimurium</name>
    <dbReference type="NCBI Taxonomy" id="85336"/>
    <lineage>
        <taxon>Bacteria</taxon>
        <taxon>Bacillati</taxon>
        <taxon>Actinomycetota</taxon>
        <taxon>Actinomycetes</taxon>
        <taxon>Micrococcales</taxon>
        <taxon>Micrococcaceae</taxon>
        <taxon>Rothia</taxon>
    </lineage>
</organism>
<protein>
    <recommendedName>
        <fullName evidence="2">Tyr recombinase domain-containing protein</fullName>
    </recommendedName>
</protein>
<dbReference type="AlphaFoldDB" id="A0A4Y9F4B5"/>
<sequence length="164" mass="17936">MTSCWAPAVESQKPWACAGKISTSLLGQRPSPGLSKRAAVKRFGSPRQNQRGQPKPSIYLPTFTLHMLLERRQWCEWVFPSSAGTVMNGNNYRKRLRKMLAGTELDWVTPHTARSTVATIVAESMGVSTAASLLGHASEDVTIRNYIVQQKVAPNASAVLDVLG</sequence>
<dbReference type="Pfam" id="PF00589">
    <property type="entry name" value="Phage_integrase"/>
    <property type="match status" value="1"/>
</dbReference>
<dbReference type="OrthoDB" id="4326943at2"/>
<dbReference type="EMBL" id="SPQC01000021">
    <property type="protein sequence ID" value="TFU22188.1"/>
    <property type="molecule type" value="Genomic_DNA"/>
</dbReference>
<dbReference type="GO" id="GO:0003677">
    <property type="term" value="F:DNA binding"/>
    <property type="evidence" value="ECO:0007669"/>
    <property type="project" value="InterPro"/>
</dbReference>
<reference evidence="3 4" key="1">
    <citation type="submission" date="2019-03" db="EMBL/GenBank/DDBJ databases">
        <title>Diversity of the mouse oral microbiome.</title>
        <authorList>
            <person name="Joseph S."/>
            <person name="Aduse-Opoku J."/>
            <person name="Curtis M."/>
            <person name="Wade W."/>
            <person name="Hashim A."/>
        </authorList>
    </citation>
    <scope>NUCLEOTIDE SEQUENCE [LARGE SCALE GENOMIC DNA]</scope>
    <source>
        <strain evidence="4">irhom_31</strain>
    </source>
</reference>
<dbReference type="InterPro" id="IPR013762">
    <property type="entry name" value="Integrase-like_cat_sf"/>
</dbReference>
<feature type="domain" description="Tyr recombinase" evidence="2">
    <location>
        <begin position="73"/>
        <end position="149"/>
    </location>
</feature>
<dbReference type="SUPFAM" id="SSF56349">
    <property type="entry name" value="DNA breaking-rejoining enzymes"/>
    <property type="match status" value="1"/>
</dbReference>
<dbReference type="InterPro" id="IPR011010">
    <property type="entry name" value="DNA_brk_join_enz"/>
</dbReference>
<comment type="caution">
    <text evidence="3">The sequence shown here is derived from an EMBL/GenBank/DDBJ whole genome shotgun (WGS) entry which is preliminary data.</text>
</comment>
<name>A0A4Y9F4B5_9MICC</name>
<keyword evidence="1" id="KW-0233">DNA recombination</keyword>
<dbReference type="Gene3D" id="1.10.443.10">
    <property type="entry name" value="Intergrase catalytic core"/>
    <property type="match status" value="1"/>
</dbReference>
<evidence type="ECO:0000313" key="3">
    <source>
        <dbReference type="EMBL" id="TFU22188.1"/>
    </source>
</evidence>
<dbReference type="GO" id="GO:0006310">
    <property type="term" value="P:DNA recombination"/>
    <property type="evidence" value="ECO:0007669"/>
    <property type="project" value="UniProtKB-KW"/>
</dbReference>